<dbReference type="RefSeq" id="WP_189226923.1">
    <property type="nucleotide sequence ID" value="NZ_BMRG01000020.1"/>
</dbReference>
<dbReference type="EMBL" id="BMRG01000020">
    <property type="protein sequence ID" value="GGP80122.1"/>
    <property type="molecule type" value="Genomic_DNA"/>
</dbReference>
<organism evidence="1 2">
    <name type="scientific">Saccharothrix coeruleofusca</name>
    <dbReference type="NCBI Taxonomy" id="33919"/>
    <lineage>
        <taxon>Bacteria</taxon>
        <taxon>Bacillati</taxon>
        <taxon>Actinomycetota</taxon>
        <taxon>Actinomycetes</taxon>
        <taxon>Pseudonocardiales</taxon>
        <taxon>Pseudonocardiaceae</taxon>
        <taxon>Saccharothrix</taxon>
    </lineage>
</organism>
<keyword evidence="2" id="KW-1185">Reference proteome</keyword>
<dbReference type="AlphaFoldDB" id="A0A918AT51"/>
<proteinExistence type="predicted"/>
<reference evidence="1" key="1">
    <citation type="journal article" date="2014" name="Int. J. Syst. Evol. Microbiol.">
        <title>Complete genome sequence of Corynebacterium casei LMG S-19264T (=DSM 44701T), isolated from a smear-ripened cheese.</title>
        <authorList>
            <consortium name="US DOE Joint Genome Institute (JGI-PGF)"/>
            <person name="Walter F."/>
            <person name="Albersmeier A."/>
            <person name="Kalinowski J."/>
            <person name="Ruckert C."/>
        </authorList>
    </citation>
    <scope>NUCLEOTIDE SEQUENCE</scope>
    <source>
        <strain evidence="1">JCM 3313</strain>
    </source>
</reference>
<sequence>MISTSEVDVSTYVKVYGDVPFKCVPTDDGGVELGFGRADLVLTRKAAERVHAQLGTTLAALRESDAEHG</sequence>
<name>A0A918AT51_9PSEU</name>
<evidence type="ECO:0000313" key="1">
    <source>
        <dbReference type="EMBL" id="GGP80122.1"/>
    </source>
</evidence>
<protein>
    <submittedName>
        <fullName evidence="1">Uncharacterized protein</fullName>
    </submittedName>
</protein>
<gene>
    <name evidence="1" type="ORF">GCM10010185_62430</name>
</gene>
<comment type="caution">
    <text evidence="1">The sequence shown here is derived from an EMBL/GenBank/DDBJ whole genome shotgun (WGS) entry which is preliminary data.</text>
</comment>
<accession>A0A918AT51</accession>
<evidence type="ECO:0000313" key="2">
    <source>
        <dbReference type="Proteomes" id="UP000639606"/>
    </source>
</evidence>
<reference evidence="1" key="2">
    <citation type="submission" date="2020-09" db="EMBL/GenBank/DDBJ databases">
        <authorList>
            <person name="Sun Q."/>
            <person name="Ohkuma M."/>
        </authorList>
    </citation>
    <scope>NUCLEOTIDE SEQUENCE</scope>
    <source>
        <strain evidence="1">JCM 3313</strain>
    </source>
</reference>
<dbReference type="Proteomes" id="UP000639606">
    <property type="component" value="Unassembled WGS sequence"/>
</dbReference>